<evidence type="ECO:0008006" key="4">
    <source>
        <dbReference type="Google" id="ProtNLM"/>
    </source>
</evidence>
<dbReference type="AlphaFoldDB" id="A0A8T1MDZ3"/>
<organism evidence="2 3">
    <name type="scientific">Clonorchis sinensis</name>
    <name type="common">Chinese liver fluke</name>
    <dbReference type="NCBI Taxonomy" id="79923"/>
    <lineage>
        <taxon>Eukaryota</taxon>
        <taxon>Metazoa</taxon>
        <taxon>Spiralia</taxon>
        <taxon>Lophotrochozoa</taxon>
        <taxon>Platyhelminthes</taxon>
        <taxon>Trematoda</taxon>
        <taxon>Digenea</taxon>
        <taxon>Opisthorchiida</taxon>
        <taxon>Opisthorchiata</taxon>
        <taxon>Opisthorchiidae</taxon>
        <taxon>Clonorchis</taxon>
    </lineage>
</organism>
<dbReference type="EMBL" id="NIRI02000042">
    <property type="protein sequence ID" value="KAG5447373.1"/>
    <property type="molecule type" value="Genomic_DNA"/>
</dbReference>
<comment type="caution">
    <text evidence="2">The sequence shown here is derived from an EMBL/GenBank/DDBJ whole genome shotgun (WGS) entry which is preliminary data.</text>
</comment>
<sequence>MALSCCLILSVFRFFFTKDIVYFPVDHLFSTTRTHCSFSSVGIVCNHRNRIAKIYDQQLVTNALFDPLYPYSCLHKIRLVHTFTPDFSRLSDKTKPSVFHSSDLRSE</sequence>
<reference evidence="2 3" key="1">
    <citation type="journal article" date="2018" name="Biotechnol. Adv.">
        <title>Improved genomic resources and new bioinformatic workflow for the carcinogenic parasite Clonorchis sinensis: Biotechnological implications.</title>
        <authorList>
            <person name="Wang D."/>
            <person name="Korhonen P.K."/>
            <person name="Gasser R.B."/>
            <person name="Young N.D."/>
        </authorList>
    </citation>
    <scope>NUCLEOTIDE SEQUENCE [LARGE SCALE GENOMIC DNA]</scope>
    <source>
        <strain evidence="2">Cs-k2</strain>
    </source>
</reference>
<protein>
    <recommendedName>
        <fullName evidence="4">Secreted protein</fullName>
    </recommendedName>
</protein>
<evidence type="ECO:0000313" key="3">
    <source>
        <dbReference type="Proteomes" id="UP000286415"/>
    </source>
</evidence>
<evidence type="ECO:0000313" key="2">
    <source>
        <dbReference type="EMBL" id="KAG5447373.1"/>
    </source>
</evidence>
<gene>
    <name evidence="2" type="ORF">CSKR_200492</name>
</gene>
<feature type="chain" id="PRO_5035879985" description="Secreted protein" evidence="1">
    <location>
        <begin position="18"/>
        <end position="107"/>
    </location>
</feature>
<reference evidence="2 3" key="2">
    <citation type="journal article" date="2021" name="Genomics">
        <title>High-quality reference genome for Clonorchis sinensis.</title>
        <authorList>
            <person name="Young N.D."/>
            <person name="Stroehlein A.J."/>
            <person name="Kinkar L."/>
            <person name="Wang T."/>
            <person name="Sohn W.M."/>
            <person name="Chang B.C.H."/>
            <person name="Kaur P."/>
            <person name="Weisz D."/>
            <person name="Dudchenko O."/>
            <person name="Aiden E.L."/>
            <person name="Korhonen P.K."/>
            <person name="Gasser R.B."/>
        </authorList>
    </citation>
    <scope>NUCLEOTIDE SEQUENCE [LARGE SCALE GENOMIC DNA]</scope>
    <source>
        <strain evidence="2">Cs-k2</strain>
    </source>
</reference>
<accession>A0A8T1MDZ3</accession>
<name>A0A8T1MDZ3_CLOSI</name>
<proteinExistence type="predicted"/>
<dbReference type="Proteomes" id="UP000286415">
    <property type="component" value="Unassembled WGS sequence"/>
</dbReference>
<evidence type="ECO:0000256" key="1">
    <source>
        <dbReference type="SAM" id="SignalP"/>
    </source>
</evidence>
<keyword evidence="3" id="KW-1185">Reference proteome</keyword>
<keyword evidence="1" id="KW-0732">Signal</keyword>
<feature type="signal peptide" evidence="1">
    <location>
        <begin position="1"/>
        <end position="17"/>
    </location>
</feature>